<dbReference type="GO" id="GO:0009897">
    <property type="term" value="C:external side of plasma membrane"/>
    <property type="evidence" value="ECO:0007669"/>
    <property type="project" value="TreeGrafter"/>
</dbReference>
<feature type="non-terminal residue" evidence="2">
    <location>
        <position position="107"/>
    </location>
</feature>
<organism evidence="2 3">
    <name type="scientific">Scomber scombrus</name>
    <name type="common">Atlantic mackerel</name>
    <name type="synonym">Scomber vernalis</name>
    <dbReference type="NCBI Taxonomy" id="13677"/>
    <lineage>
        <taxon>Eukaryota</taxon>
        <taxon>Metazoa</taxon>
        <taxon>Chordata</taxon>
        <taxon>Craniata</taxon>
        <taxon>Vertebrata</taxon>
        <taxon>Euteleostomi</taxon>
        <taxon>Actinopterygii</taxon>
        <taxon>Neopterygii</taxon>
        <taxon>Teleostei</taxon>
        <taxon>Neoteleostei</taxon>
        <taxon>Acanthomorphata</taxon>
        <taxon>Pelagiaria</taxon>
        <taxon>Scombriformes</taxon>
        <taxon>Scombridae</taxon>
        <taxon>Scomber</taxon>
    </lineage>
</organism>
<dbReference type="Gene3D" id="2.60.40.10">
    <property type="entry name" value="Immunoglobulins"/>
    <property type="match status" value="1"/>
</dbReference>
<dbReference type="GO" id="GO:0035723">
    <property type="term" value="P:interleukin-15-mediated signaling pathway"/>
    <property type="evidence" value="ECO:0007669"/>
    <property type="project" value="TreeGrafter"/>
</dbReference>
<protein>
    <submittedName>
        <fullName evidence="2">Uncharacterized protein LOC121882134</fullName>
    </submittedName>
</protein>
<dbReference type="GO" id="GO:1990782">
    <property type="term" value="F:protein tyrosine kinase binding"/>
    <property type="evidence" value="ECO:0007669"/>
    <property type="project" value="TreeGrafter"/>
</dbReference>
<dbReference type="InterPro" id="IPR013783">
    <property type="entry name" value="Ig-like_fold"/>
</dbReference>
<dbReference type="PANTHER" id="PTHR11422:SF5">
    <property type="entry name" value="DIVERSE IMMUNOGLOBULIN DOMAIN-CONTAINING PROTEIN 1.1 ISOFORM X1-RELATED"/>
    <property type="match status" value="1"/>
</dbReference>
<comment type="caution">
    <text evidence="2">The sequence shown here is derived from an EMBL/GenBank/DDBJ whole genome shotgun (WGS) entry which is preliminary data.</text>
</comment>
<reference evidence="2 3" key="1">
    <citation type="submission" date="2024-01" db="EMBL/GenBank/DDBJ databases">
        <authorList>
            <person name="Alioto T."/>
            <person name="Alioto T."/>
            <person name="Gomez Garrido J."/>
        </authorList>
    </citation>
    <scope>NUCLEOTIDE SEQUENCE [LARGE SCALE GENOMIC DNA]</scope>
</reference>
<dbReference type="Proteomes" id="UP001314229">
    <property type="component" value="Unassembled WGS sequence"/>
</dbReference>
<dbReference type="InterPro" id="IPR007110">
    <property type="entry name" value="Ig-like_dom"/>
</dbReference>
<dbReference type="InterPro" id="IPR003599">
    <property type="entry name" value="Ig_sub"/>
</dbReference>
<dbReference type="GO" id="GO:0042289">
    <property type="term" value="F:MHC class II protein binding"/>
    <property type="evidence" value="ECO:0007669"/>
    <property type="project" value="TreeGrafter"/>
</dbReference>
<accession>A0AAV1Q2B2</accession>
<proteinExistence type="predicted"/>
<feature type="non-terminal residue" evidence="2">
    <location>
        <position position="1"/>
    </location>
</feature>
<dbReference type="Pfam" id="PF07686">
    <property type="entry name" value="V-set"/>
    <property type="match status" value="1"/>
</dbReference>
<dbReference type="EMBL" id="CAWUFR010000425">
    <property type="protein sequence ID" value="CAK6977698.1"/>
    <property type="molecule type" value="Genomic_DNA"/>
</dbReference>
<evidence type="ECO:0000313" key="2">
    <source>
        <dbReference type="EMBL" id="CAK6977698.1"/>
    </source>
</evidence>
<keyword evidence="3" id="KW-1185">Reference proteome</keyword>
<dbReference type="GO" id="GO:0070374">
    <property type="term" value="P:positive regulation of ERK1 and ERK2 cascade"/>
    <property type="evidence" value="ECO:0007669"/>
    <property type="project" value="TreeGrafter"/>
</dbReference>
<dbReference type="InterPro" id="IPR013106">
    <property type="entry name" value="Ig_V-set"/>
</dbReference>
<evidence type="ECO:0000259" key="1">
    <source>
        <dbReference type="PROSITE" id="PS50835"/>
    </source>
</evidence>
<dbReference type="SMART" id="SM00409">
    <property type="entry name" value="IG"/>
    <property type="match status" value="1"/>
</dbReference>
<dbReference type="PROSITE" id="PS50835">
    <property type="entry name" value="IG_LIKE"/>
    <property type="match status" value="1"/>
</dbReference>
<dbReference type="AlphaFoldDB" id="A0AAV1Q2B2"/>
<dbReference type="GO" id="GO:0042110">
    <property type="term" value="P:T cell activation"/>
    <property type="evidence" value="ECO:0007669"/>
    <property type="project" value="TreeGrafter"/>
</dbReference>
<dbReference type="InterPro" id="IPR036179">
    <property type="entry name" value="Ig-like_dom_sf"/>
</dbReference>
<gene>
    <name evidence="2" type="ORF">FSCOSCO3_A002190</name>
</gene>
<name>A0AAV1Q2B2_SCOSC</name>
<sequence length="107" mass="11947">TGQESFVTVRDGDDVTLSCRNVINGQDKCVSITWIYTNTQHSPLEELIKLGQIGENAKTKSDRLSVTANCSLVIKKVTVEDAGRYTCRQYDRSGRYEESQIELSVVS</sequence>
<evidence type="ECO:0000313" key="3">
    <source>
        <dbReference type="Proteomes" id="UP001314229"/>
    </source>
</evidence>
<dbReference type="GO" id="GO:0045121">
    <property type="term" value="C:membrane raft"/>
    <property type="evidence" value="ECO:0007669"/>
    <property type="project" value="TreeGrafter"/>
</dbReference>
<dbReference type="SMART" id="SM00408">
    <property type="entry name" value="IGc2"/>
    <property type="match status" value="1"/>
</dbReference>
<dbReference type="InterPro" id="IPR003598">
    <property type="entry name" value="Ig_sub2"/>
</dbReference>
<feature type="domain" description="Ig-like" evidence="1">
    <location>
        <begin position="1"/>
        <end position="104"/>
    </location>
</feature>
<dbReference type="SUPFAM" id="SSF48726">
    <property type="entry name" value="Immunoglobulin"/>
    <property type="match status" value="1"/>
</dbReference>
<dbReference type="PANTHER" id="PTHR11422">
    <property type="entry name" value="T-CELL SURFACE GLYCOPROTEIN CD4"/>
    <property type="match status" value="1"/>
</dbReference>